<feature type="transmembrane region" description="Helical" evidence="1">
    <location>
        <begin position="353"/>
        <end position="372"/>
    </location>
</feature>
<sequence>MLHLQARAYPLHHHTPDVVPERVEVPGFGELRPVAGALRSLAYNPDGTIELDLTAVVGAVVALPGTEIAACRARILTAGTVLVVYALRHARDLRALDLAELDALDAATNRALREADAAVLTAVLAASVGAGLVQDVALRPDLALGGGGAPVDRQSARYNCHFVTREPPWAADARVPSLAAGPGCRILLPYTYAWDRDPDTALDELLTMTEPADIAVAQQSLLVGALIAGRWVLADLARGRQEGTDVHGFRRFLDGLWADFHHLDGYRIESVQTHRASYLAARQVIGLDDTQERADKLLGYVSNSLIAASSQRAEELDTRLNRLAAALAVVSAASFGLDIAVFVLPKVSLETKLGVVAGLIGMAVSCLMAVIVPRARRGAARTARLPFAARRAARRAARAASAAVASAGMPAAEPGGAAAVPNEG</sequence>
<feature type="transmembrane region" description="Helical" evidence="1">
    <location>
        <begin position="323"/>
        <end position="347"/>
    </location>
</feature>
<dbReference type="RefSeq" id="WP_167984034.1">
    <property type="nucleotide sequence ID" value="NZ_JAATEJ010000013.1"/>
</dbReference>
<keyword evidence="1" id="KW-0812">Transmembrane</keyword>
<organism evidence="2 3">
    <name type="scientific">Actinacidiphila epipremni</name>
    <dbReference type="NCBI Taxonomy" id="2053013"/>
    <lineage>
        <taxon>Bacteria</taxon>
        <taxon>Bacillati</taxon>
        <taxon>Actinomycetota</taxon>
        <taxon>Actinomycetes</taxon>
        <taxon>Kitasatosporales</taxon>
        <taxon>Streptomycetaceae</taxon>
        <taxon>Actinacidiphila</taxon>
    </lineage>
</organism>
<proteinExistence type="predicted"/>
<protein>
    <submittedName>
        <fullName evidence="2">Uncharacterized protein</fullName>
    </submittedName>
</protein>
<dbReference type="Proteomes" id="UP000734511">
    <property type="component" value="Unassembled WGS sequence"/>
</dbReference>
<comment type="caution">
    <text evidence="2">The sequence shown here is derived from an EMBL/GenBank/DDBJ whole genome shotgun (WGS) entry which is preliminary data.</text>
</comment>
<accession>A0ABX0ZTR9</accession>
<name>A0ABX0ZTR9_9ACTN</name>
<evidence type="ECO:0000313" key="3">
    <source>
        <dbReference type="Proteomes" id="UP000734511"/>
    </source>
</evidence>
<evidence type="ECO:0000256" key="1">
    <source>
        <dbReference type="SAM" id="Phobius"/>
    </source>
</evidence>
<keyword evidence="1" id="KW-0472">Membrane</keyword>
<evidence type="ECO:0000313" key="2">
    <source>
        <dbReference type="EMBL" id="NJP45164.1"/>
    </source>
</evidence>
<dbReference type="EMBL" id="JAATEJ010000013">
    <property type="protein sequence ID" value="NJP45164.1"/>
    <property type="molecule type" value="Genomic_DNA"/>
</dbReference>
<keyword evidence="1" id="KW-1133">Transmembrane helix</keyword>
<gene>
    <name evidence="2" type="ORF">HCN08_17420</name>
</gene>
<reference evidence="2 3" key="1">
    <citation type="submission" date="2020-03" db="EMBL/GenBank/DDBJ databases">
        <title>WGS of actinomycetes isolated from Thailand.</title>
        <authorList>
            <person name="Thawai C."/>
        </authorList>
    </citation>
    <scope>NUCLEOTIDE SEQUENCE [LARGE SCALE GENOMIC DNA]</scope>
    <source>
        <strain evidence="2 3">PRB2-1</strain>
    </source>
</reference>
<keyword evidence="3" id="KW-1185">Reference proteome</keyword>